<gene>
    <name evidence="12" type="primary">whiB</name>
    <name evidence="14" type="ORF">ACFP3U_15120</name>
</gene>
<comment type="PTM">
    <text evidence="12">Upon Fe-S cluster removal intramolecular disulfide bonds are formed.</text>
</comment>
<comment type="function">
    <text evidence="12">Acts as a transcriptional regulator. Probably redox-responsive. The apo- but not holo-form probably binds DNA.</text>
</comment>
<feature type="binding site" evidence="12">
    <location>
        <position position="62"/>
    </location>
    <ligand>
        <name>[4Fe-4S] cluster</name>
        <dbReference type="ChEBI" id="CHEBI:49883"/>
    </ligand>
</feature>
<feature type="binding site" evidence="12">
    <location>
        <position position="56"/>
    </location>
    <ligand>
        <name>[4Fe-4S] cluster</name>
        <dbReference type="ChEBI" id="CHEBI:49883"/>
    </ligand>
</feature>
<dbReference type="Proteomes" id="UP001595975">
    <property type="component" value="Unassembled WGS sequence"/>
</dbReference>
<keyword evidence="7 12" id="KW-0411">Iron-sulfur</keyword>
<dbReference type="EMBL" id="JBHSOF010000016">
    <property type="protein sequence ID" value="MFC5664311.1"/>
    <property type="molecule type" value="Genomic_DNA"/>
</dbReference>
<evidence type="ECO:0000256" key="6">
    <source>
        <dbReference type="ARBA" id="ARBA00023004"/>
    </source>
</evidence>
<comment type="similarity">
    <text evidence="2 12">Belongs to the WhiB family.</text>
</comment>
<proteinExistence type="inferred from homology"/>
<comment type="caution">
    <text evidence="14">The sequence shown here is derived from an EMBL/GenBank/DDBJ whole genome shotgun (WGS) entry which is preliminary data.</text>
</comment>
<name>A0ABW0X1K0_9ACTN</name>
<evidence type="ECO:0000256" key="3">
    <source>
        <dbReference type="ARBA" id="ARBA00022485"/>
    </source>
</evidence>
<evidence type="ECO:0000256" key="9">
    <source>
        <dbReference type="ARBA" id="ARBA00023125"/>
    </source>
</evidence>
<evidence type="ECO:0000256" key="11">
    <source>
        <dbReference type="ARBA" id="ARBA00023163"/>
    </source>
</evidence>
<evidence type="ECO:0000256" key="1">
    <source>
        <dbReference type="ARBA" id="ARBA00004496"/>
    </source>
</evidence>
<evidence type="ECO:0000256" key="2">
    <source>
        <dbReference type="ARBA" id="ARBA00006597"/>
    </source>
</evidence>
<keyword evidence="9 12" id="KW-0238">DNA-binding</keyword>
<evidence type="ECO:0000256" key="10">
    <source>
        <dbReference type="ARBA" id="ARBA00023157"/>
    </source>
</evidence>
<dbReference type="PROSITE" id="PS51674">
    <property type="entry name" value="4FE4S_WBL"/>
    <property type="match status" value="1"/>
</dbReference>
<comment type="PTM">
    <text evidence="12">The Fe-S cluster can be nitrosylated by nitric oxide (NO).</text>
</comment>
<organism evidence="14 15">
    <name type="scientific">Kitasatospora misakiensis</name>
    <dbReference type="NCBI Taxonomy" id="67330"/>
    <lineage>
        <taxon>Bacteria</taxon>
        <taxon>Bacillati</taxon>
        <taxon>Actinomycetota</taxon>
        <taxon>Actinomycetes</taxon>
        <taxon>Kitasatosporales</taxon>
        <taxon>Streptomycetaceae</taxon>
        <taxon>Kitasatospora</taxon>
    </lineage>
</organism>
<comment type="subcellular location">
    <subcellularLocation>
        <location evidence="1 12">Cytoplasm</location>
    </subcellularLocation>
</comment>
<reference evidence="15" key="1">
    <citation type="journal article" date="2019" name="Int. J. Syst. Evol. Microbiol.">
        <title>The Global Catalogue of Microorganisms (GCM) 10K type strain sequencing project: providing services to taxonomists for standard genome sequencing and annotation.</title>
        <authorList>
            <consortium name="The Broad Institute Genomics Platform"/>
            <consortium name="The Broad Institute Genome Sequencing Center for Infectious Disease"/>
            <person name="Wu L."/>
            <person name="Ma J."/>
        </authorList>
    </citation>
    <scope>NUCLEOTIDE SEQUENCE [LARGE SCALE GENOMIC DNA]</scope>
    <source>
        <strain evidence="15">CGMCC 4.1437</strain>
    </source>
</reference>
<keyword evidence="4 12" id="KW-0963">Cytoplasm</keyword>
<dbReference type="Pfam" id="PF02467">
    <property type="entry name" value="Whib"/>
    <property type="match status" value="1"/>
</dbReference>
<evidence type="ECO:0000256" key="12">
    <source>
        <dbReference type="HAMAP-Rule" id="MF_01479"/>
    </source>
</evidence>
<evidence type="ECO:0000256" key="4">
    <source>
        <dbReference type="ARBA" id="ARBA00022490"/>
    </source>
</evidence>
<keyword evidence="6 12" id="KW-0408">Iron</keyword>
<comment type="cofactor">
    <cofactor evidence="12">
        <name>[4Fe-4S] cluster</name>
        <dbReference type="ChEBI" id="CHEBI:49883"/>
    </cofactor>
    <text evidence="12">Binds 1 [4Fe-4S] cluster per subunit. Following nitrosylation of the [4Fe-4S] cluster binds 1 [4Fe-8(NO)] cluster per subunit.</text>
</comment>
<evidence type="ECO:0000256" key="7">
    <source>
        <dbReference type="ARBA" id="ARBA00023014"/>
    </source>
</evidence>
<protein>
    <recommendedName>
        <fullName evidence="12">Transcriptional regulator WhiB</fullName>
    </recommendedName>
</protein>
<feature type="binding site" evidence="12">
    <location>
        <position position="53"/>
    </location>
    <ligand>
        <name>[4Fe-4S] cluster</name>
        <dbReference type="ChEBI" id="CHEBI:49883"/>
    </ligand>
</feature>
<accession>A0ABW0X1K0</accession>
<keyword evidence="15" id="KW-1185">Reference proteome</keyword>
<dbReference type="PANTHER" id="PTHR38839:SF5">
    <property type="entry name" value="TRANSCRIPTIONAL REGULATOR WHID"/>
    <property type="match status" value="1"/>
</dbReference>
<evidence type="ECO:0000256" key="8">
    <source>
        <dbReference type="ARBA" id="ARBA00023015"/>
    </source>
</evidence>
<evidence type="ECO:0000313" key="14">
    <source>
        <dbReference type="EMBL" id="MFC5664311.1"/>
    </source>
</evidence>
<keyword evidence="10 12" id="KW-1015">Disulfide bond</keyword>
<dbReference type="InterPro" id="IPR034768">
    <property type="entry name" value="4FE4S_WBL"/>
</dbReference>
<evidence type="ECO:0000259" key="13">
    <source>
        <dbReference type="PROSITE" id="PS51674"/>
    </source>
</evidence>
<dbReference type="HAMAP" id="MF_01479">
    <property type="entry name" value="WhiB"/>
    <property type="match status" value="1"/>
</dbReference>
<keyword evidence="8 12" id="KW-0805">Transcription regulation</keyword>
<keyword evidence="11 12" id="KW-0804">Transcription</keyword>
<feature type="binding site" evidence="12">
    <location>
        <position position="23"/>
    </location>
    <ligand>
        <name>[4Fe-4S] cluster</name>
        <dbReference type="ChEBI" id="CHEBI:49883"/>
    </ligand>
</feature>
<keyword evidence="3 12" id="KW-0004">4Fe-4S</keyword>
<sequence>MSNVSRLPAPIEQHWQWQLEGACRTVDSSIFFHPANERGTAAKEREQHAKSVCARCPVRVQCRRYALATREPYGVWGGLTEEERRALFTDSDYPAPDHRVA</sequence>
<evidence type="ECO:0000256" key="5">
    <source>
        <dbReference type="ARBA" id="ARBA00022723"/>
    </source>
</evidence>
<feature type="domain" description="4Fe-4S Wbl-type" evidence="13">
    <location>
        <begin position="22"/>
        <end position="86"/>
    </location>
</feature>
<dbReference type="InterPro" id="IPR003482">
    <property type="entry name" value="Whib"/>
</dbReference>
<dbReference type="PANTHER" id="PTHR38839">
    <property type="entry name" value="TRANSCRIPTIONAL REGULATOR WHID-RELATED"/>
    <property type="match status" value="1"/>
</dbReference>
<evidence type="ECO:0000313" key="15">
    <source>
        <dbReference type="Proteomes" id="UP001595975"/>
    </source>
</evidence>
<keyword evidence="5 12" id="KW-0479">Metal-binding</keyword>
<dbReference type="RefSeq" id="WP_380226009.1">
    <property type="nucleotide sequence ID" value="NZ_JBHSOF010000016.1"/>
</dbReference>